<dbReference type="EMBL" id="LT629692">
    <property type="protein sequence ID" value="SDH26875.1"/>
    <property type="molecule type" value="Genomic_DNA"/>
</dbReference>
<keyword evidence="1" id="KW-0812">Transmembrane</keyword>
<organism evidence="2 3">
    <name type="scientific">Microbacterium pygmaeum</name>
    <dbReference type="NCBI Taxonomy" id="370764"/>
    <lineage>
        <taxon>Bacteria</taxon>
        <taxon>Bacillati</taxon>
        <taxon>Actinomycetota</taxon>
        <taxon>Actinomycetes</taxon>
        <taxon>Micrococcales</taxon>
        <taxon>Microbacteriaceae</taxon>
        <taxon>Microbacterium</taxon>
    </lineage>
</organism>
<keyword evidence="3" id="KW-1185">Reference proteome</keyword>
<name>A0A1G8B175_9MICO</name>
<reference evidence="2 3" key="1">
    <citation type="submission" date="2016-10" db="EMBL/GenBank/DDBJ databases">
        <authorList>
            <person name="de Groot N.N."/>
        </authorList>
    </citation>
    <scope>NUCLEOTIDE SEQUENCE [LARGE SCALE GENOMIC DNA]</scope>
    <source>
        <strain evidence="2 3">DSM 23142</strain>
    </source>
</reference>
<sequence length="46" mass="4902">MTNSAATTARTAGAWVGEQAILVIALAVGAVMYRLPMRRPHPRAHS</sequence>
<dbReference type="RefSeq" id="WP_157681861.1">
    <property type="nucleotide sequence ID" value="NZ_LT629692.1"/>
</dbReference>
<protein>
    <submittedName>
        <fullName evidence="2">Uncharacterized protein</fullName>
    </submittedName>
</protein>
<dbReference type="AlphaFoldDB" id="A0A1G8B175"/>
<gene>
    <name evidence="2" type="ORF">SAMN04489810_2555</name>
</gene>
<feature type="transmembrane region" description="Helical" evidence="1">
    <location>
        <begin position="12"/>
        <end position="33"/>
    </location>
</feature>
<keyword evidence="1" id="KW-0472">Membrane</keyword>
<keyword evidence="1" id="KW-1133">Transmembrane helix</keyword>
<proteinExistence type="predicted"/>
<evidence type="ECO:0000256" key="1">
    <source>
        <dbReference type="SAM" id="Phobius"/>
    </source>
</evidence>
<evidence type="ECO:0000313" key="3">
    <source>
        <dbReference type="Proteomes" id="UP000199009"/>
    </source>
</evidence>
<dbReference type="Proteomes" id="UP000199009">
    <property type="component" value="Chromosome I"/>
</dbReference>
<evidence type="ECO:0000313" key="2">
    <source>
        <dbReference type="EMBL" id="SDH26875.1"/>
    </source>
</evidence>
<accession>A0A1G8B175</accession>